<keyword evidence="1" id="KW-0812">Transmembrane</keyword>
<accession>A0ABW1SW72</accession>
<evidence type="ECO:0000313" key="2">
    <source>
        <dbReference type="EMBL" id="MFC6236262.1"/>
    </source>
</evidence>
<evidence type="ECO:0000256" key="1">
    <source>
        <dbReference type="SAM" id="Phobius"/>
    </source>
</evidence>
<comment type="caution">
    <text evidence="2">The sequence shown here is derived from an EMBL/GenBank/DDBJ whole genome shotgun (WGS) entry which is preliminary data.</text>
</comment>
<protein>
    <recommendedName>
        <fullName evidence="4">Cytochrome oxidase subunit III</fullName>
    </recommendedName>
</protein>
<feature type="transmembrane region" description="Helical" evidence="1">
    <location>
        <begin position="20"/>
        <end position="39"/>
    </location>
</feature>
<sequence length="69" mass="7326">MSGAESTHDEHHAHKDSPVAASIVGLVIVMIFGQAFAVLNSGTWETGVIIAAVVLAAWTLVTIWVLDRD</sequence>
<keyword evidence="3" id="KW-1185">Reference proteome</keyword>
<keyword evidence="1" id="KW-1133">Transmembrane helix</keyword>
<organism evidence="2 3">
    <name type="scientific">Longivirga aurantiaca</name>
    <dbReference type="NCBI Taxonomy" id="1837743"/>
    <lineage>
        <taxon>Bacteria</taxon>
        <taxon>Bacillati</taxon>
        <taxon>Actinomycetota</taxon>
        <taxon>Actinomycetes</taxon>
        <taxon>Sporichthyales</taxon>
        <taxon>Sporichthyaceae</taxon>
        <taxon>Longivirga</taxon>
    </lineage>
</organism>
<name>A0ABW1SW72_9ACTN</name>
<dbReference type="RefSeq" id="WP_386763311.1">
    <property type="nucleotide sequence ID" value="NZ_JBHSTI010000001.1"/>
</dbReference>
<dbReference type="EMBL" id="JBHSTI010000001">
    <property type="protein sequence ID" value="MFC6236262.1"/>
    <property type="molecule type" value="Genomic_DNA"/>
</dbReference>
<reference evidence="3" key="1">
    <citation type="journal article" date="2019" name="Int. J. Syst. Evol. Microbiol.">
        <title>The Global Catalogue of Microorganisms (GCM) 10K type strain sequencing project: providing services to taxonomists for standard genome sequencing and annotation.</title>
        <authorList>
            <consortium name="The Broad Institute Genomics Platform"/>
            <consortium name="The Broad Institute Genome Sequencing Center for Infectious Disease"/>
            <person name="Wu L."/>
            <person name="Ma J."/>
        </authorList>
    </citation>
    <scope>NUCLEOTIDE SEQUENCE [LARGE SCALE GENOMIC DNA]</scope>
    <source>
        <strain evidence="3">CGMCC 4.7317</strain>
    </source>
</reference>
<proteinExistence type="predicted"/>
<evidence type="ECO:0000313" key="3">
    <source>
        <dbReference type="Proteomes" id="UP001596138"/>
    </source>
</evidence>
<dbReference type="Proteomes" id="UP001596138">
    <property type="component" value="Unassembled WGS sequence"/>
</dbReference>
<evidence type="ECO:0008006" key="4">
    <source>
        <dbReference type="Google" id="ProtNLM"/>
    </source>
</evidence>
<keyword evidence="1" id="KW-0472">Membrane</keyword>
<feature type="transmembrane region" description="Helical" evidence="1">
    <location>
        <begin position="46"/>
        <end position="66"/>
    </location>
</feature>
<gene>
    <name evidence="2" type="ORF">ACFQGU_00095</name>
</gene>